<name>A0A5C6DLU0_9BACT</name>
<gene>
    <name evidence="1" type="ORF">Poly41_28290</name>
</gene>
<dbReference type="Gene3D" id="2.115.10.20">
    <property type="entry name" value="Glycosyl hydrolase domain, family 43"/>
    <property type="match status" value="1"/>
</dbReference>
<keyword evidence="2" id="KW-1185">Reference proteome</keyword>
<protein>
    <submittedName>
        <fullName evidence="1">Glycosyl hydrolases family 43</fullName>
    </submittedName>
</protein>
<dbReference type="InterPro" id="IPR023296">
    <property type="entry name" value="Glyco_hydro_beta-prop_sf"/>
</dbReference>
<comment type="caution">
    <text evidence="1">The sequence shown here is derived from an EMBL/GenBank/DDBJ whole genome shotgun (WGS) entry which is preliminary data.</text>
</comment>
<dbReference type="Proteomes" id="UP000319143">
    <property type="component" value="Unassembled WGS sequence"/>
</dbReference>
<evidence type="ECO:0000313" key="2">
    <source>
        <dbReference type="Proteomes" id="UP000319143"/>
    </source>
</evidence>
<dbReference type="EMBL" id="SJPV01000004">
    <property type="protein sequence ID" value="TWU38353.1"/>
    <property type="molecule type" value="Genomic_DNA"/>
</dbReference>
<dbReference type="AlphaFoldDB" id="A0A5C6DLU0"/>
<proteinExistence type="predicted"/>
<dbReference type="SUPFAM" id="SSF75005">
    <property type="entry name" value="Arabinanase/levansucrase/invertase"/>
    <property type="match status" value="1"/>
</dbReference>
<reference evidence="1 2" key="1">
    <citation type="submission" date="2019-02" db="EMBL/GenBank/DDBJ databases">
        <title>Deep-cultivation of Planctomycetes and their phenomic and genomic characterization uncovers novel biology.</title>
        <authorList>
            <person name="Wiegand S."/>
            <person name="Jogler M."/>
            <person name="Boedeker C."/>
            <person name="Pinto D."/>
            <person name="Vollmers J."/>
            <person name="Rivas-Marin E."/>
            <person name="Kohn T."/>
            <person name="Peeters S.H."/>
            <person name="Heuer A."/>
            <person name="Rast P."/>
            <person name="Oberbeckmann S."/>
            <person name="Bunk B."/>
            <person name="Jeske O."/>
            <person name="Meyerdierks A."/>
            <person name="Storesund J.E."/>
            <person name="Kallscheuer N."/>
            <person name="Luecker S."/>
            <person name="Lage O.M."/>
            <person name="Pohl T."/>
            <person name="Merkel B.J."/>
            <person name="Hornburger P."/>
            <person name="Mueller R.-W."/>
            <person name="Bruemmer F."/>
            <person name="Labrenz M."/>
            <person name="Spormann A.M."/>
            <person name="Op Den Camp H."/>
            <person name="Overmann J."/>
            <person name="Amann R."/>
            <person name="Jetten M.S.M."/>
            <person name="Mascher T."/>
            <person name="Medema M.H."/>
            <person name="Devos D.P."/>
            <person name="Kaster A.-K."/>
            <person name="Ovreas L."/>
            <person name="Rohde M."/>
            <person name="Galperin M.Y."/>
            <person name="Jogler C."/>
        </authorList>
    </citation>
    <scope>NUCLEOTIDE SEQUENCE [LARGE SCALE GENOMIC DNA]</scope>
    <source>
        <strain evidence="1 2">Poly41</strain>
    </source>
</reference>
<accession>A0A5C6DLU0</accession>
<sequence length="368" mass="41429">MQPGILWIKGLQTGSQGALKYNERSVPMKKHLESLLRGVIAWTIGSVCVVADEPPVRTGVQIPAIVGDYTLIYKPQPDVYSGQDTQNYKNGETYTHWQTNDHTYIKGPDMDGSGDRWHCFGITRPDKAENDGVHEGEGTCFHALAPIGKLATAMRPQVWIDQPKLDVSGCGWAPHCIKIGEAFSLISSTNGRAESIDLFDWRDKGKLKVKGENTRDPDVLFWNGTYYLTRCSNRSVSLVTSVDFVNWTDPVNIFTAPQESWNCESPTLVERHGVFYLFWCLWDSAGSGEQLEALYDGHDPSTYDYRTFVYASDTPMDFHDRDPVAQLAAHAPEIIQDEEDRYFISSADYPQRGINLARLVWIPRKPSS</sequence>
<dbReference type="GO" id="GO:0016787">
    <property type="term" value="F:hydrolase activity"/>
    <property type="evidence" value="ECO:0007669"/>
    <property type="project" value="UniProtKB-KW"/>
</dbReference>
<organism evidence="1 2">
    <name type="scientific">Novipirellula artificiosorum</name>
    <dbReference type="NCBI Taxonomy" id="2528016"/>
    <lineage>
        <taxon>Bacteria</taxon>
        <taxon>Pseudomonadati</taxon>
        <taxon>Planctomycetota</taxon>
        <taxon>Planctomycetia</taxon>
        <taxon>Pirellulales</taxon>
        <taxon>Pirellulaceae</taxon>
        <taxon>Novipirellula</taxon>
    </lineage>
</organism>
<evidence type="ECO:0000313" key="1">
    <source>
        <dbReference type="EMBL" id="TWU38353.1"/>
    </source>
</evidence>
<keyword evidence="1" id="KW-0378">Hydrolase</keyword>